<dbReference type="OMA" id="YVVWPGQ"/>
<dbReference type="InterPro" id="IPR010281">
    <property type="entry name" value="DUF885"/>
</dbReference>
<dbReference type="RefSeq" id="XP_018027215.1">
    <property type="nucleotide sequence ID" value="XM_018171726.2"/>
</dbReference>
<keyword evidence="2" id="KW-1185">Reference proteome</keyword>
<evidence type="ECO:0000313" key="2">
    <source>
        <dbReference type="Proteomes" id="UP000694843"/>
    </source>
</evidence>
<dbReference type="GeneID" id="108682539"/>
<feature type="signal peptide" evidence="1">
    <location>
        <begin position="1"/>
        <end position="21"/>
    </location>
</feature>
<dbReference type="PANTHER" id="PTHR33361">
    <property type="entry name" value="GLR0591 PROTEIN"/>
    <property type="match status" value="1"/>
</dbReference>
<reference evidence="3" key="1">
    <citation type="submission" date="2025-08" db="UniProtKB">
        <authorList>
            <consortium name="RefSeq"/>
        </authorList>
    </citation>
    <scope>IDENTIFICATION</scope>
    <source>
        <tissue evidence="3">Whole organism</tissue>
    </source>
</reference>
<dbReference type="AlphaFoldDB" id="A0A8B7PMJ5"/>
<name>A0A8B7PMJ5_HYAAZ</name>
<protein>
    <submittedName>
        <fullName evidence="3">Uncharacterized protein LOC108682539</fullName>
    </submittedName>
</protein>
<gene>
    <name evidence="3" type="primary">LOC108682539</name>
</gene>
<proteinExistence type="predicted"/>
<feature type="chain" id="PRO_5034940748" evidence="1">
    <location>
        <begin position="22"/>
        <end position="362"/>
    </location>
</feature>
<dbReference type="KEGG" id="hazt:108682539"/>
<keyword evidence="1" id="KW-0732">Signal</keyword>
<dbReference type="OrthoDB" id="5959877at2759"/>
<evidence type="ECO:0000256" key="1">
    <source>
        <dbReference type="SAM" id="SignalP"/>
    </source>
</evidence>
<dbReference type="Pfam" id="PF05960">
    <property type="entry name" value="DUF885"/>
    <property type="match status" value="1"/>
</dbReference>
<dbReference type="PANTHER" id="PTHR33361:SF2">
    <property type="entry name" value="DUF885 DOMAIN-CONTAINING PROTEIN"/>
    <property type="match status" value="1"/>
</dbReference>
<dbReference type="Proteomes" id="UP000694843">
    <property type="component" value="Unplaced"/>
</dbReference>
<sequence length="362" mass="41041">MYIKPAHIILMLAALSQGGKGAQLSPDVQTLCDDFWQWRLQDMPEFATFVGFHAYNDRLDDLSMEAYENRLNKVYEFLGRVDFLAPTLTEHEDIVNMKVLRDELTTFIEGYQYKNFYLALNNKEGIQVDLVARTLSWMPLVTVADYNTMLARLQAVPTQVTQIIQLLSAGVEANITNHELSMNKVPSQLEEFLVITPEESPIYKQFFSEFPANFTPDDVAAIQASAKAVISDSVIPAFEELHAYVSLQYVTRPDIAITSLPNGQALYAQIIKFHAGLEKTPEEIQQVGFNEVARIEALMQEIVYELGYNMSTQNFSNMILNDPANFYTTEEDLLNGFRYVVYNVTTPAVPLIFKNIPSAEIM</sequence>
<evidence type="ECO:0000313" key="3">
    <source>
        <dbReference type="RefSeq" id="XP_018027215.1"/>
    </source>
</evidence>
<accession>A0A8B7PMJ5</accession>
<organism evidence="2 3">
    <name type="scientific">Hyalella azteca</name>
    <name type="common">Amphipod</name>
    <dbReference type="NCBI Taxonomy" id="294128"/>
    <lineage>
        <taxon>Eukaryota</taxon>
        <taxon>Metazoa</taxon>
        <taxon>Ecdysozoa</taxon>
        <taxon>Arthropoda</taxon>
        <taxon>Crustacea</taxon>
        <taxon>Multicrustacea</taxon>
        <taxon>Malacostraca</taxon>
        <taxon>Eumalacostraca</taxon>
        <taxon>Peracarida</taxon>
        <taxon>Amphipoda</taxon>
        <taxon>Senticaudata</taxon>
        <taxon>Talitrida</taxon>
        <taxon>Talitroidea</taxon>
        <taxon>Hyalellidae</taxon>
        <taxon>Hyalella</taxon>
    </lineage>
</organism>